<dbReference type="GO" id="GO:0046872">
    <property type="term" value="F:metal ion binding"/>
    <property type="evidence" value="ECO:0007669"/>
    <property type="project" value="UniProtKB-KW"/>
</dbReference>
<dbReference type="InterPro" id="IPR013785">
    <property type="entry name" value="Aldolase_TIM"/>
</dbReference>
<keyword evidence="9" id="KW-1185">Reference proteome</keyword>
<dbReference type="PROSITE" id="PS51918">
    <property type="entry name" value="RADICAL_SAM"/>
    <property type="match status" value="1"/>
</dbReference>
<dbReference type="Proteomes" id="UP000029661">
    <property type="component" value="Chromosome"/>
</dbReference>
<dbReference type="STRING" id="2162.BRM9_1825"/>
<dbReference type="KEGG" id="mfc:BRM9_1825"/>
<dbReference type="PATRIC" id="fig|2162.10.peg.552"/>
<evidence type="ECO:0000313" key="9">
    <source>
        <dbReference type="Proteomes" id="UP000062768"/>
    </source>
</evidence>
<dbReference type="Gene3D" id="3.20.20.70">
    <property type="entry name" value="Aldolase class I"/>
    <property type="match status" value="1"/>
</dbReference>
<dbReference type="Pfam" id="PF04055">
    <property type="entry name" value="Radical_SAM"/>
    <property type="match status" value="1"/>
</dbReference>
<dbReference type="OrthoDB" id="371936at2157"/>
<evidence type="ECO:0000256" key="4">
    <source>
        <dbReference type="ARBA" id="ARBA00023014"/>
    </source>
</evidence>
<evidence type="ECO:0000313" key="6">
    <source>
        <dbReference type="EMBL" id="AIS32633.1"/>
    </source>
</evidence>
<dbReference type="PANTHER" id="PTHR43075">
    <property type="entry name" value="FORMATE LYASE ACTIVATING ENZYME, PUTATIVE (AFU_ORTHOLOGUE AFUA_2G15630)-RELATED"/>
    <property type="match status" value="1"/>
</dbReference>
<evidence type="ECO:0000259" key="5">
    <source>
        <dbReference type="PROSITE" id="PS51918"/>
    </source>
</evidence>
<sequence>MVNPDIQGVLSDYLAITSNHQLSRCKVASTLKTQDFDDEKSQWDEHQRLRTRFWKFYRDNSSLNPQDIGGGPVKKSFFSYLDLKVQIAEKIYQNCILCEKMCHVDRTRETGECGVTHPLIASEFLHVGEEPPLVPSHTIFFTGCNFQCVYCQNWDISQRTRGIPLSEEELAGVIEKRRREGSRNVNFVGGDPTPNLPYILRTMRRVRENIPVVWNSNMYLSQYAMHLLDGFVDLYLTNFKYGNDACAQRLSGIPNYMETVGRNHKLAQKSGDMIIRHLILPNHVECCSKPLLDWISRNLGLDVVLNIMGQYHPVYHAPEYGEISRALIRSELVEVINYAQDLGVRNVI</sequence>
<dbReference type="EMBL" id="LN734822">
    <property type="protein sequence ID" value="CEL24178.1"/>
    <property type="molecule type" value="Genomic_DNA"/>
</dbReference>
<dbReference type="SFLD" id="SFLDG01099">
    <property type="entry name" value="Uncharacterised_Radical_SAM_Su"/>
    <property type="match status" value="1"/>
</dbReference>
<dbReference type="Proteomes" id="UP000062768">
    <property type="component" value="Chromosome I"/>
</dbReference>
<protein>
    <submittedName>
        <fullName evidence="6">Radical SAM domain-containing protein</fullName>
    </submittedName>
</protein>
<keyword evidence="2" id="KW-0479">Metal-binding</keyword>
<feature type="domain" description="Radical SAM core" evidence="5">
    <location>
        <begin position="126"/>
        <end position="345"/>
    </location>
</feature>
<evidence type="ECO:0000313" key="7">
    <source>
        <dbReference type="EMBL" id="CEL24178.1"/>
    </source>
</evidence>
<gene>
    <name evidence="6" type="ORF">BRM9_1825</name>
    <name evidence="7" type="ORF">MB9_0531</name>
</gene>
<dbReference type="SFLD" id="SFLDS00029">
    <property type="entry name" value="Radical_SAM"/>
    <property type="match status" value="1"/>
</dbReference>
<dbReference type="PANTHER" id="PTHR43075:SF1">
    <property type="entry name" value="FORMATE LYASE ACTIVATING ENZYME, PUTATIVE (AFU_ORTHOLOGUE AFUA_2G15630)-RELATED"/>
    <property type="match status" value="1"/>
</dbReference>
<dbReference type="InterPro" id="IPR040085">
    <property type="entry name" value="MJ0674-like"/>
</dbReference>
<organism evidence="6 8">
    <name type="scientific">Methanobacterium formicicum</name>
    <dbReference type="NCBI Taxonomy" id="2162"/>
    <lineage>
        <taxon>Archaea</taxon>
        <taxon>Methanobacteriati</taxon>
        <taxon>Methanobacteriota</taxon>
        <taxon>Methanomada group</taxon>
        <taxon>Methanobacteria</taxon>
        <taxon>Methanobacteriales</taxon>
        <taxon>Methanobacteriaceae</taxon>
        <taxon>Methanobacterium</taxon>
    </lineage>
</organism>
<name>A0A089ZIN1_METFO</name>
<evidence type="ECO:0000313" key="8">
    <source>
        <dbReference type="Proteomes" id="UP000029661"/>
    </source>
</evidence>
<dbReference type="InterPro" id="IPR058240">
    <property type="entry name" value="rSAM_sf"/>
</dbReference>
<dbReference type="GO" id="GO:0051536">
    <property type="term" value="F:iron-sulfur cluster binding"/>
    <property type="evidence" value="ECO:0007669"/>
    <property type="project" value="UniProtKB-KW"/>
</dbReference>
<dbReference type="RefSeq" id="WP_048085545.1">
    <property type="nucleotide sequence ID" value="NZ_CP006933.1"/>
</dbReference>
<keyword evidence="3" id="KW-0408">Iron</keyword>
<accession>A0A089ZIN1</accession>
<reference evidence="7" key="2">
    <citation type="submission" date="2014-09" db="EMBL/GenBank/DDBJ databases">
        <authorList>
            <person name="Bishop-Lilly K.A."/>
            <person name="Broomall S.M."/>
            <person name="Chain P.S."/>
            <person name="Chertkov O."/>
            <person name="Coyne S.R."/>
            <person name="Daligault H.E."/>
            <person name="Davenport K.W."/>
            <person name="Erkkila T."/>
            <person name="Frey K.G."/>
            <person name="Gibbons H.S."/>
            <person name="Gu W."/>
            <person name="Jaissle J."/>
            <person name="Johnson S.L."/>
            <person name="Koroleva G.I."/>
            <person name="Ladner J.T."/>
            <person name="Lo C.-C."/>
            <person name="Minogue T.D."/>
            <person name="Munk C."/>
            <person name="Palacios G.F."/>
            <person name="Redden C.L."/>
            <person name="Rosenzweig C.N."/>
            <person name="Scholz M.B."/>
            <person name="Teshima H."/>
            <person name="Xu Y."/>
        </authorList>
    </citation>
    <scope>NUCLEOTIDE SEQUENCE</scope>
    <source>
        <strain evidence="7">Mb9</strain>
    </source>
</reference>
<dbReference type="AlphaFoldDB" id="A0A089ZIN1"/>
<dbReference type="EMBL" id="CP006933">
    <property type="protein sequence ID" value="AIS32633.1"/>
    <property type="molecule type" value="Genomic_DNA"/>
</dbReference>
<keyword evidence="4" id="KW-0411">Iron-sulfur</keyword>
<evidence type="ECO:0000256" key="3">
    <source>
        <dbReference type="ARBA" id="ARBA00023004"/>
    </source>
</evidence>
<keyword evidence="1" id="KW-0949">S-adenosyl-L-methionine</keyword>
<dbReference type="InterPro" id="IPR007197">
    <property type="entry name" value="rSAM"/>
</dbReference>
<proteinExistence type="predicted"/>
<dbReference type="GeneID" id="26738788"/>
<reference evidence="6" key="1">
    <citation type="submission" date="2013-12" db="EMBL/GenBank/DDBJ databases">
        <title>The complete genome sequence of Methanobacterium sp. BRM9.</title>
        <authorList>
            <consortium name="Pastoral Greenhouse Gas Research Consortium"/>
            <person name="Kelly W.J."/>
            <person name="Leahy S.C."/>
            <person name="Perry R."/>
            <person name="Li D."/>
            <person name="Altermann E."/>
            <person name="Lambie S.C."/>
            <person name="Attwood G.T."/>
        </authorList>
    </citation>
    <scope>NUCLEOTIDE SEQUENCE [LARGE SCALE GENOMIC DNA]</scope>
    <source>
        <strain evidence="6">BRM9</strain>
    </source>
</reference>
<evidence type="ECO:0000256" key="2">
    <source>
        <dbReference type="ARBA" id="ARBA00022723"/>
    </source>
</evidence>
<dbReference type="GO" id="GO:0003824">
    <property type="term" value="F:catalytic activity"/>
    <property type="evidence" value="ECO:0007669"/>
    <property type="project" value="InterPro"/>
</dbReference>
<dbReference type="SUPFAM" id="SSF102114">
    <property type="entry name" value="Radical SAM enzymes"/>
    <property type="match status" value="1"/>
</dbReference>
<evidence type="ECO:0000256" key="1">
    <source>
        <dbReference type="ARBA" id="ARBA00022691"/>
    </source>
</evidence>
<dbReference type="CDD" id="cd01335">
    <property type="entry name" value="Radical_SAM"/>
    <property type="match status" value="1"/>
</dbReference>